<protein>
    <recommendedName>
        <fullName evidence="6">O-antigen ligase-related domain-containing protein</fullName>
    </recommendedName>
</protein>
<gene>
    <name evidence="7" type="ORF">U14_03165</name>
</gene>
<proteinExistence type="predicted"/>
<dbReference type="Pfam" id="PF04932">
    <property type="entry name" value="Wzy_C"/>
    <property type="match status" value="1"/>
</dbReference>
<evidence type="ECO:0000256" key="3">
    <source>
        <dbReference type="ARBA" id="ARBA00022989"/>
    </source>
</evidence>
<accession>A0A081BNF3</accession>
<dbReference type="PANTHER" id="PTHR37422:SF13">
    <property type="entry name" value="LIPOPOLYSACCHARIDE BIOSYNTHESIS PROTEIN PA4999-RELATED"/>
    <property type="match status" value="1"/>
</dbReference>
<feature type="transmembrane region" description="Helical" evidence="5">
    <location>
        <begin position="70"/>
        <end position="91"/>
    </location>
</feature>
<dbReference type="AlphaFoldDB" id="A0A081BNF3"/>
<reference evidence="7" key="1">
    <citation type="journal article" date="2015" name="PeerJ">
        <title>First genomic representation of candidate bacterial phylum KSB3 points to enhanced environmental sensing as a trigger of wastewater bulking.</title>
        <authorList>
            <person name="Sekiguchi Y."/>
            <person name="Ohashi A."/>
            <person name="Parks D.H."/>
            <person name="Yamauchi T."/>
            <person name="Tyson G.W."/>
            <person name="Hugenholtz P."/>
        </authorList>
    </citation>
    <scope>NUCLEOTIDE SEQUENCE [LARGE SCALE GENOMIC DNA]</scope>
</reference>
<evidence type="ECO:0000313" key="7">
    <source>
        <dbReference type="EMBL" id="GAK51919.1"/>
    </source>
</evidence>
<feature type="transmembrane region" description="Helical" evidence="5">
    <location>
        <begin position="273"/>
        <end position="289"/>
    </location>
</feature>
<feature type="transmembrane region" description="Helical" evidence="5">
    <location>
        <begin position="248"/>
        <end position="267"/>
    </location>
</feature>
<evidence type="ECO:0000256" key="4">
    <source>
        <dbReference type="ARBA" id="ARBA00023136"/>
    </source>
</evidence>
<dbReference type="Proteomes" id="UP000030700">
    <property type="component" value="Unassembled WGS sequence"/>
</dbReference>
<comment type="subcellular location">
    <subcellularLocation>
        <location evidence="1">Membrane</location>
        <topology evidence="1">Multi-pass membrane protein</topology>
    </subcellularLocation>
</comment>
<evidence type="ECO:0000256" key="2">
    <source>
        <dbReference type="ARBA" id="ARBA00022692"/>
    </source>
</evidence>
<feature type="transmembrane region" description="Helical" evidence="5">
    <location>
        <begin position="393"/>
        <end position="411"/>
    </location>
</feature>
<keyword evidence="8" id="KW-1185">Reference proteome</keyword>
<dbReference type="EMBL" id="DF820457">
    <property type="protein sequence ID" value="GAK51919.1"/>
    <property type="molecule type" value="Genomic_DNA"/>
</dbReference>
<evidence type="ECO:0000259" key="6">
    <source>
        <dbReference type="Pfam" id="PF04932"/>
    </source>
</evidence>
<sequence length="478" mass="53874">MVYDILIEIGIAVLLIYLPLAFGGMAEGTLPLMELWIALLMVIWLFKAFAHRHQDRHHPDLPKEMSAVRVVSSPIWLPCGLLLGLILLQCLPLPQLAIRWLSPATYRLYADAAATINVPLPAFLPLSVCSYATMTEWRELLAYIMVFALMVHNIRSPRQIRRLALLIIAVGLFESLYGMVEYFSGRHQIFFIKKTASLMVSGTFVNKNHFAGYLELVIPLAFSVLFARLNERSQASSKWFIRVFDEKYMKILLTSFILLILIAGLFLSGSRGGIISFTGGMACLLLISFQQRHLRKKTFVVLCLFLFAGVIAFTLGHDALIKRLQTLQNLDADTSLQLRLNYWSDALTITRHFPAFGSGFGTFAHIQPMYQRIPSELTVEYAENDYLQTLSETGIFGMILVLSIILLYVRSTWSAWKRQQSRWAIILTAGGFSALCSLLIHSAMDFNLQIPSNACLFTVIAAMTTIAAHSRRRLHSSS</sequence>
<feature type="domain" description="O-antigen ligase-related" evidence="6">
    <location>
        <begin position="256"/>
        <end position="402"/>
    </location>
</feature>
<name>A0A081BNF3_9BACT</name>
<dbReference type="PANTHER" id="PTHR37422">
    <property type="entry name" value="TEICHURONIC ACID BIOSYNTHESIS PROTEIN TUAE"/>
    <property type="match status" value="1"/>
</dbReference>
<keyword evidence="2 5" id="KW-0812">Transmembrane</keyword>
<dbReference type="InterPro" id="IPR051533">
    <property type="entry name" value="WaaL-like"/>
</dbReference>
<evidence type="ECO:0000256" key="1">
    <source>
        <dbReference type="ARBA" id="ARBA00004141"/>
    </source>
</evidence>
<dbReference type="STRING" id="1499966.U14_03165"/>
<feature type="transmembrane region" description="Helical" evidence="5">
    <location>
        <begin position="423"/>
        <end position="444"/>
    </location>
</feature>
<feature type="transmembrane region" description="Helical" evidence="5">
    <location>
        <begin position="6"/>
        <end position="25"/>
    </location>
</feature>
<feature type="transmembrane region" description="Helical" evidence="5">
    <location>
        <begin position="298"/>
        <end position="316"/>
    </location>
</feature>
<dbReference type="InterPro" id="IPR007016">
    <property type="entry name" value="O-antigen_ligase-rel_domated"/>
</dbReference>
<evidence type="ECO:0000256" key="5">
    <source>
        <dbReference type="SAM" id="Phobius"/>
    </source>
</evidence>
<dbReference type="GO" id="GO:0016020">
    <property type="term" value="C:membrane"/>
    <property type="evidence" value="ECO:0007669"/>
    <property type="project" value="UniProtKB-SubCell"/>
</dbReference>
<feature type="transmembrane region" description="Helical" evidence="5">
    <location>
        <begin position="163"/>
        <end position="180"/>
    </location>
</feature>
<feature type="transmembrane region" description="Helical" evidence="5">
    <location>
        <begin position="450"/>
        <end position="468"/>
    </location>
</feature>
<dbReference type="HOGENOM" id="CLU_035700_1_0_0"/>
<evidence type="ECO:0000313" key="8">
    <source>
        <dbReference type="Proteomes" id="UP000030700"/>
    </source>
</evidence>
<feature type="transmembrane region" description="Helical" evidence="5">
    <location>
        <begin position="112"/>
        <end position="134"/>
    </location>
</feature>
<organism evidence="7">
    <name type="scientific">Candidatus Moduliflexus flocculans</name>
    <dbReference type="NCBI Taxonomy" id="1499966"/>
    <lineage>
        <taxon>Bacteria</taxon>
        <taxon>Candidatus Moduliflexota</taxon>
        <taxon>Candidatus Moduliflexia</taxon>
        <taxon>Candidatus Moduliflexales</taxon>
        <taxon>Candidatus Moduliflexaceae</taxon>
    </lineage>
</organism>
<keyword evidence="3 5" id="KW-1133">Transmembrane helix</keyword>
<keyword evidence="4 5" id="KW-0472">Membrane</keyword>
<feature type="transmembrane region" description="Helical" evidence="5">
    <location>
        <begin position="32"/>
        <end position="50"/>
    </location>
</feature>
<feature type="transmembrane region" description="Helical" evidence="5">
    <location>
        <begin position="210"/>
        <end position="227"/>
    </location>
</feature>